<dbReference type="EMBL" id="JBEFKJ010000003">
    <property type="protein sequence ID" value="KAL2046774.1"/>
    <property type="molecule type" value="Genomic_DNA"/>
</dbReference>
<accession>A0ABR4AQ45</accession>
<feature type="region of interest" description="Disordered" evidence="1">
    <location>
        <begin position="1"/>
        <end position="61"/>
    </location>
</feature>
<feature type="compositionally biased region" description="Polar residues" evidence="1">
    <location>
        <begin position="1"/>
        <end position="11"/>
    </location>
</feature>
<dbReference type="Proteomes" id="UP001590950">
    <property type="component" value="Unassembled WGS sequence"/>
</dbReference>
<sequence length="104" mass="11592">MRPVLSSTLSQENERNLDRSRDPFPAYVNRNIDGQTRSLVDDSNKTQASQTSSASQPRTSSSYHLLDFKSQSYQSLLIPIRPVLLSLPPIIAKSRNTDATVTTI</sequence>
<gene>
    <name evidence="2" type="ORF">N7G274_000792</name>
</gene>
<feature type="compositionally biased region" description="Low complexity" evidence="1">
    <location>
        <begin position="46"/>
        <end position="61"/>
    </location>
</feature>
<protein>
    <submittedName>
        <fullName evidence="2">Uncharacterized protein</fullName>
    </submittedName>
</protein>
<evidence type="ECO:0000313" key="3">
    <source>
        <dbReference type="Proteomes" id="UP001590950"/>
    </source>
</evidence>
<feature type="compositionally biased region" description="Basic and acidic residues" evidence="1">
    <location>
        <begin position="12"/>
        <end position="22"/>
    </location>
</feature>
<name>A0ABR4AQ45_9LECA</name>
<comment type="caution">
    <text evidence="2">The sequence shown here is derived from an EMBL/GenBank/DDBJ whole genome shotgun (WGS) entry which is preliminary data.</text>
</comment>
<organism evidence="2 3">
    <name type="scientific">Stereocaulon virgatum</name>
    <dbReference type="NCBI Taxonomy" id="373712"/>
    <lineage>
        <taxon>Eukaryota</taxon>
        <taxon>Fungi</taxon>
        <taxon>Dikarya</taxon>
        <taxon>Ascomycota</taxon>
        <taxon>Pezizomycotina</taxon>
        <taxon>Lecanoromycetes</taxon>
        <taxon>OSLEUM clade</taxon>
        <taxon>Lecanoromycetidae</taxon>
        <taxon>Lecanorales</taxon>
        <taxon>Lecanorineae</taxon>
        <taxon>Stereocaulaceae</taxon>
        <taxon>Stereocaulon</taxon>
    </lineage>
</organism>
<evidence type="ECO:0000313" key="2">
    <source>
        <dbReference type="EMBL" id="KAL2046774.1"/>
    </source>
</evidence>
<reference evidence="2 3" key="1">
    <citation type="submission" date="2024-09" db="EMBL/GenBank/DDBJ databases">
        <title>Rethinking Asexuality: The Enigmatic Case of Functional Sexual Genes in Lepraria (Stereocaulaceae).</title>
        <authorList>
            <person name="Doellman M."/>
            <person name="Sun Y."/>
            <person name="Barcenas-Pena A."/>
            <person name="Lumbsch H.T."/>
            <person name="Grewe F."/>
        </authorList>
    </citation>
    <scope>NUCLEOTIDE SEQUENCE [LARGE SCALE GENOMIC DNA]</scope>
    <source>
        <strain evidence="2 3">Mercado 3170</strain>
    </source>
</reference>
<keyword evidence="3" id="KW-1185">Reference proteome</keyword>
<evidence type="ECO:0000256" key="1">
    <source>
        <dbReference type="SAM" id="MobiDB-lite"/>
    </source>
</evidence>
<proteinExistence type="predicted"/>